<dbReference type="SUPFAM" id="SSF53756">
    <property type="entry name" value="UDP-Glycosyltransferase/glycogen phosphorylase"/>
    <property type="match status" value="1"/>
</dbReference>
<dbReference type="GO" id="GO:0005543">
    <property type="term" value="F:phospholipid binding"/>
    <property type="evidence" value="ECO:0007669"/>
    <property type="project" value="TreeGrafter"/>
</dbReference>
<dbReference type="GO" id="GO:0008915">
    <property type="term" value="F:lipid-A-disaccharide synthase activity"/>
    <property type="evidence" value="ECO:0007669"/>
    <property type="project" value="UniProtKB-UniRule"/>
</dbReference>
<proteinExistence type="inferred from homology"/>
<reference evidence="12 13" key="1">
    <citation type="submission" date="2014-02" db="EMBL/GenBank/DDBJ databases">
        <title>Vibrio fortis Dalian14 Genome Sequencing.</title>
        <authorList>
            <person name="Wang Y."/>
            <person name="Song L."/>
            <person name="Liu G."/>
            <person name="Ding J."/>
        </authorList>
    </citation>
    <scope>NUCLEOTIDE SEQUENCE [LARGE SCALE GENOMIC DNA]</scope>
    <source>
        <strain evidence="12 13">Dalian14</strain>
    </source>
</reference>
<dbReference type="UniPathway" id="UPA00973"/>
<dbReference type="PANTHER" id="PTHR30372:SF4">
    <property type="entry name" value="LIPID-A-DISACCHARIDE SYNTHASE, MITOCHONDRIAL-RELATED"/>
    <property type="match status" value="1"/>
</dbReference>
<comment type="similarity">
    <text evidence="2 11">Belongs to the LpxB family.</text>
</comment>
<dbReference type="Proteomes" id="UP000027219">
    <property type="component" value="Unassembled WGS sequence"/>
</dbReference>
<evidence type="ECO:0000256" key="3">
    <source>
        <dbReference type="ARBA" id="ARBA00012687"/>
    </source>
</evidence>
<dbReference type="NCBIfam" id="TIGR00215">
    <property type="entry name" value="lpxB"/>
    <property type="match status" value="1"/>
</dbReference>
<keyword evidence="13" id="KW-1185">Reference proteome</keyword>
<dbReference type="OrthoDB" id="9801642at2"/>
<evidence type="ECO:0000313" key="13">
    <source>
        <dbReference type="Proteomes" id="UP000027219"/>
    </source>
</evidence>
<evidence type="ECO:0000256" key="10">
    <source>
        <dbReference type="ARBA" id="ARBA00048975"/>
    </source>
</evidence>
<dbReference type="Pfam" id="PF02684">
    <property type="entry name" value="LpxB"/>
    <property type="match status" value="1"/>
</dbReference>
<organism evidence="12 13">
    <name type="scientific">Vibrio fortis</name>
    <dbReference type="NCBI Taxonomy" id="212667"/>
    <lineage>
        <taxon>Bacteria</taxon>
        <taxon>Pseudomonadati</taxon>
        <taxon>Pseudomonadota</taxon>
        <taxon>Gammaproteobacteria</taxon>
        <taxon>Vibrionales</taxon>
        <taxon>Vibrionaceae</taxon>
        <taxon>Vibrio</taxon>
    </lineage>
</organism>
<sequence>MSVETMQSNHNQAPSERPLRVGIVVGELSGDTLGEGFMKAIQEQYPNAEFVGIGGPKMKALGCESLFEMEELAVMGLVEVLGRLPRLLKVKAELVKYFTSNPPDVFIGIDAPDFNLRLELDLKNAGIKTVHYVSPSVWAWRPKRIFKIDKATDLVLAFLPFEKAFYDKYNVACEFVGHTLADAIPLEPNQAEARELLGLEQDKKWLAVLPGSRGGEMKLIAQPFIETCQRVHEKYPEIGFVVAAVNETRKQQFTEIWKATAPELDFVIVQDTARNVITAADSVLLASGTVALECMLLKRPMVVGYKVNKLTGYIVKKLAITEFVSLPNILAGEEIVKEHILEECHPDFLFPSVDAMLSRDNSALIERFTEMHHWIRKDADKQAASQVLKLIGWPTQDK</sequence>
<evidence type="ECO:0000256" key="1">
    <source>
        <dbReference type="ARBA" id="ARBA00002056"/>
    </source>
</evidence>
<keyword evidence="9 11" id="KW-0443">Lipid metabolism</keyword>
<dbReference type="HAMAP" id="MF_00392">
    <property type="entry name" value="LpxB"/>
    <property type="match status" value="1"/>
</dbReference>
<dbReference type="PANTHER" id="PTHR30372">
    <property type="entry name" value="LIPID-A-DISACCHARIDE SYNTHASE"/>
    <property type="match status" value="1"/>
</dbReference>
<dbReference type="GO" id="GO:0009245">
    <property type="term" value="P:lipid A biosynthetic process"/>
    <property type="evidence" value="ECO:0007669"/>
    <property type="project" value="UniProtKB-UniRule"/>
</dbReference>
<evidence type="ECO:0000256" key="9">
    <source>
        <dbReference type="ARBA" id="ARBA00023098"/>
    </source>
</evidence>
<evidence type="ECO:0000256" key="6">
    <source>
        <dbReference type="ARBA" id="ARBA00022556"/>
    </source>
</evidence>
<dbReference type="RefSeq" id="WP_050487430.1">
    <property type="nucleotide sequence ID" value="NZ_JFFR01000023.1"/>
</dbReference>
<comment type="catalytic activity">
    <reaction evidence="10 11">
        <text>a lipid X + a UDP-2-N,3-O-bis[(3R)-3-hydroxyacyl]-alpha-D-glucosamine = a lipid A disaccharide + UDP + H(+)</text>
        <dbReference type="Rhea" id="RHEA:67828"/>
        <dbReference type="ChEBI" id="CHEBI:15378"/>
        <dbReference type="ChEBI" id="CHEBI:58223"/>
        <dbReference type="ChEBI" id="CHEBI:137748"/>
        <dbReference type="ChEBI" id="CHEBI:176338"/>
        <dbReference type="ChEBI" id="CHEBI:176343"/>
        <dbReference type="EC" id="2.4.1.182"/>
    </reaction>
</comment>
<dbReference type="GO" id="GO:0016020">
    <property type="term" value="C:membrane"/>
    <property type="evidence" value="ECO:0007669"/>
    <property type="project" value="GOC"/>
</dbReference>
<evidence type="ECO:0000256" key="11">
    <source>
        <dbReference type="HAMAP-Rule" id="MF_00392"/>
    </source>
</evidence>
<name>A0A066ULF3_9VIBR</name>
<protein>
    <recommendedName>
        <fullName evidence="4 11">Lipid-A-disaccharide synthase</fullName>
        <ecNumber evidence="3 11">2.4.1.182</ecNumber>
    </recommendedName>
</protein>
<dbReference type="AlphaFoldDB" id="A0A066ULF3"/>
<evidence type="ECO:0000256" key="2">
    <source>
        <dbReference type="ARBA" id="ARBA00007868"/>
    </source>
</evidence>
<gene>
    <name evidence="11 12" type="primary">lpxB</name>
    <name evidence="12" type="ORF">VFDL14_17010</name>
</gene>
<dbReference type="EMBL" id="JFFR01000023">
    <property type="protein sequence ID" value="KDN28256.1"/>
    <property type="molecule type" value="Genomic_DNA"/>
</dbReference>
<keyword evidence="8 11" id="KW-0808">Transferase</keyword>
<keyword evidence="7 11" id="KW-0328">Glycosyltransferase</keyword>
<keyword evidence="5 11" id="KW-0444">Lipid biosynthesis</keyword>
<dbReference type="EC" id="2.4.1.182" evidence="3 11"/>
<comment type="pathway">
    <text evidence="11">Bacterial outer membrane biogenesis; LPS lipid A biosynthesis.</text>
</comment>
<comment type="function">
    <text evidence="1 11">Condensation of UDP-2,3-diacylglucosamine and 2,3-diacylglucosamine-1-phosphate to form lipid A disaccharide, a precursor of lipid A, a phosphorylated glycolipid that anchors the lipopolysaccharide to the outer membrane of the cell.</text>
</comment>
<evidence type="ECO:0000256" key="7">
    <source>
        <dbReference type="ARBA" id="ARBA00022676"/>
    </source>
</evidence>
<evidence type="ECO:0000256" key="5">
    <source>
        <dbReference type="ARBA" id="ARBA00022516"/>
    </source>
</evidence>
<evidence type="ECO:0000256" key="4">
    <source>
        <dbReference type="ARBA" id="ARBA00020902"/>
    </source>
</evidence>
<comment type="caution">
    <text evidence="12">The sequence shown here is derived from an EMBL/GenBank/DDBJ whole genome shotgun (WGS) entry which is preliminary data.</text>
</comment>
<keyword evidence="6 11" id="KW-0441">Lipid A biosynthesis</keyword>
<accession>A0A066ULF3</accession>
<dbReference type="InterPro" id="IPR003835">
    <property type="entry name" value="Glyco_trans_19"/>
</dbReference>
<dbReference type="STRING" id="212667.VFDL14_17010"/>
<evidence type="ECO:0000256" key="8">
    <source>
        <dbReference type="ARBA" id="ARBA00022679"/>
    </source>
</evidence>
<evidence type="ECO:0000313" key="12">
    <source>
        <dbReference type="EMBL" id="KDN28256.1"/>
    </source>
</evidence>